<dbReference type="PANTHER" id="PTHR37534:SF49">
    <property type="entry name" value="LYSINE BIOSYNTHESIS REGULATORY PROTEIN LYS14"/>
    <property type="match status" value="1"/>
</dbReference>
<dbReference type="AlphaFoldDB" id="A0A2T2ZRU5"/>
<dbReference type="EMBL" id="KZ678938">
    <property type="protein sequence ID" value="PSR73945.1"/>
    <property type="molecule type" value="Genomic_DNA"/>
</dbReference>
<dbReference type="GO" id="GO:0003700">
    <property type="term" value="F:DNA-binding transcription factor activity"/>
    <property type="evidence" value="ECO:0007669"/>
    <property type="project" value="TreeGrafter"/>
</dbReference>
<evidence type="ECO:0000313" key="7">
    <source>
        <dbReference type="EMBL" id="PSR73945.1"/>
    </source>
</evidence>
<gene>
    <name evidence="7" type="ORF">BD289DRAFT_380139</name>
</gene>
<evidence type="ECO:0000256" key="3">
    <source>
        <dbReference type="ARBA" id="ARBA00023015"/>
    </source>
</evidence>
<dbReference type="Proteomes" id="UP000241462">
    <property type="component" value="Unassembled WGS sequence"/>
</dbReference>
<keyword evidence="3" id="KW-0805">Transcription regulation</keyword>
<keyword evidence="4" id="KW-0238">DNA-binding</keyword>
<keyword evidence="2" id="KW-0862">Zinc</keyword>
<dbReference type="OrthoDB" id="648861at2759"/>
<accession>A0A2T2ZRU5</accession>
<evidence type="ECO:0000256" key="6">
    <source>
        <dbReference type="ARBA" id="ARBA00023242"/>
    </source>
</evidence>
<evidence type="ECO:0000256" key="4">
    <source>
        <dbReference type="ARBA" id="ARBA00023125"/>
    </source>
</evidence>
<keyword evidence="6" id="KW-0539">Nucleus</keyword>
<reference evidence="7 8" key="1">
    <citation type="journal article" date="2018" name="Mycol. Prog.">
        <title>Coniella lustricola, a new species from submerged detritus.</title>
        <authorList>
            <person name="Raudabaugh D.B."/>
            <person name="Iturriaga T."/>
            <person name="Carver A."/>
            <person name="Mondo S."/>
            <person name="Pangilinan J."/>
            <person name="Lipzen A."/>
            <person name="He G."/>
            <person name="Amirebrahimi M."/>
            <person name="Grigoriev I.V."/>
            <person name="Miller A.N."/>
        </authorList>
    </citation>
    <scope>NUCLEOTIDE SEQUENCE [LARGE SCALE GENOMIC DNA]</scope>
    <source>
        <strain evidence="7 8">B22-T-1</strain>
    </source>
</reference>
<organism evidence="7 8">
    <name type="scientific">Coniella lustricola</name>
    <dbReference type="NCBI Taxonomy" id="2025994"/>
    <lineage>
        <taxon>Eukaryota</taxon>
        <taxon>Fungi</taxon>
        <taxon>Dikarya</taxon>
        <taxon>Ascomycota</taxon>
        <taxon>Pezizomycotina</taxon>
        <taxon>Sordariomycetes</taxon>
        <taxon>Sordariomycetidae</taxon>
        <taxon>Diaporthales</taxon>
        <taxon>Schizoparmaceae</taxon>
        <taxon>Coniella</taxon>
    </lineage>
</organism>
<keyword evidence="8" id="KW-1185">Reference proteome</keyword>
<comment type="subcellular location">
    <subcellularLocation>
        <location evidence="1">Nucleus</location>
    </subcellularLocation>
</comment>
<evidence type="ECO:0000313" key="8">
    <source>
        <dbReference type="Proteomes" id="UP000241462"/>
    </source>
</evidence>
<dbReference type="InParanoid" id="A0A2T2ZRU5"/>
<keyword evidence="5" id="KW-0804">Transcription</keyword>
<dbReference type="STRING" id="2025994.A0A2T2ZRU5"/>
<dbReference type="GO" id="GO:0000976">
    <property type="term" value="F:transcription cis-regulatory region binding"/>
    <property type="evidence" value="ECO:0007669"/>
    <property type="project" value="TreeGrafter"/>
</dbReference>
<protein>
    <submittedName>
        <fullName evidence="7">Fungal-specific transcription factor domain-domain-containing protein</fullName>
    </submittedName>
</protein>
<sequence length="425" mass="47679">MAENHRLMDYFTHAVTPPILAEVETQKNWLSMRQILVGMASSSRMVRWAVLAFSNLMLARGDAAWMASAQDHYKNATAEVTACEEHESQALAKPGALRTNLLATFFFLSYIDILEARIEAAHSNLKRAHTLFEYAAKDSLHTTEKQLLLWIRLLDARAVSAGGEGLFLSKDEEGLLVDQGSPDLRKDALVDVTHTADDHTPGADMEDVLFQVLYQPGIVFFQRVQSFMGRISKIDPWHRSRGTVEDETEVMALGAAIAADLRSLFDQRPPLMDFAVAGKLTPPHVSAHLAFVITRAFRTYLSNYYASKVHLHRVVYKTFPLTTEAADALEQIKILTRLIVEGLDHGDPLPVNMLWPLLMLGSEEQDLDERAWVKSQILRMEKVAGNAKITAQVLEEVQTRQDTLGARVDIRSVMHAIFNRCFAIV</sequence>
<dbReference type="GO" id="GO:0005634">
    <property type="term" value="C:nucleus"/>
    <property type="evidence" value="ECO:0007669"/>
    <property type="project" value="UniProtKB-SubCell"/>
</dbReference>
<proteinExistence type="predicted"/>
<evidence type="ECO:0000256" key="2">
    <source>
        <dbReference type="ARBA" id="ARBA00022833"/>
    </source>
</evidence>
<dbReference type="PANTHER" id="PTHR37534">
    <property type="entry name" value="TRANSCRIPTIONAL ACTIVATOR PROTEIN UGA3"/>
    <property type="match status" value="1"/>
</dbReference>
<evidence type="ECO:0000256" key="5">
    <source>
        <dbReference type="ARBA" id="ARBA00023163"/>
    </source>
</evidence>
<dbReference type="Pfam" id="PF11951">
    <property type="entry name" value="Fungal_trans_2"/>
    <property type="match status" value="1"/>
</dbReference>
<dbReference type="InterPro" id="IPR021858">
    <property type="entry name" value="Fun_TF"/>
</dbReference>
<dbReference type="GO" id="GO:0045944">
    <property type="term" value="P:positive regulation of transcription by RNA polymerase II"/>
    <property type="evidence" value="ECO:0007669"/>
    <property type="project" value="TreeGrafter"/>
</dbReference>
<name>A0A2T2ZRU5_9PEZI</name>
<evidence type="ECO:0000256" key="1">
    <source>
        <dbReference type="ARBA" id="ARBA00004123"/>
    </source>
</evidence>